<evidence type="ECO:0000256" key="1">
    <source>
        <dbReference type="ARBA" id="ARBA00022801"/>
    </source>
</evidence>
<feature type="binding site" evidence="4">
    <location>
        <position position="171"/>
    </location>
    <ligand>
        <name>substrate</name>
    </ligand>
</feature>
<feature type="binding site" evidence="4">
    <location>
        <position position="247"/>
    </location>
    <ligand>
        <name>substrate</name>
    </ligand>
</feature>
<feature type="binding site" evidence="4">
    <location>
        <position position="243"/>
    </location>
    <ligand>
        <name>substrate</name>
    </ligand>
</feature>
<protein>
    <submittedName>
        <fullName evidence="6">Glucuronyl hydrolase</fullName>
    </submittedName>
</protein>
<dbReference type="OrthoDB" id="428577at2"/>
<dbReference type="SUPFAM" id="SSF48208">
    <property type="entry name" value="Six-hairpin glycosidases"/>
    <property type="match status" value="1"/>
</dbReference>
<dbReference type="PANTHER" id="PTHR36845:SF1">
    <property type="entry name" value="HYDROLASE, PUTATIVE (AFU_ORTHOLOGUE AFUA_7G05090)-RELATED"/>
    <property type="match status" value="1"/>
</dbReference>
<dbReference type="AlphaFoldDB" id="A0A2P5GLK0"/>
<comment type="similarity">
    <text evidence="2">Belongs to the glycosyl hydrolase 88 family.</text>
</comment>
<evidence type="ECO:0000313" key="8">
    <source>
        <dbReference type="Proteomes" id="UP000247005"/>
    </source>
</evidence>
<dbReference type="GO" id="GO:0052757">
    <property type="term" value="F:chondroitin hydrolase activity"/>
    <property type="evidence" value="ECO:0007669"/>
    <property type="project" value="TreeGrafter"/>
</dbReference>
<name>A0A2P5GLK0_9ENTR</name>
<feature type="binding site" evidence="4">
    <location>
        <position position="110"/>
    </location>
    <ligand>
        <name>substrate</name>
    </ligand>
</feature>
<feature type="binding site" evidence="4">
    <location>
        <position position="231"/>
    </location>
    <ligand>
        <name>substrate</name>
    </ligand>
</feature>
<keyword evidence="1 6" id="KW-0378">Hydrolase</keyword>
<dbReference type="Proteomes" id="UP000247005">
    <property type="component" value="Unassembled WGS sequence"/>
</dbReference>
<dbReference type="Gene3D" id="1.50.10.10">
    <property type="match status" value="1"/>
</dbReference>
<dbReference type="Pfam" id="PF07470">
    <property type="entry name" value="Glyco_hydro_88"/>
    <property type="match status" value="1"/>
</dbReference>
<evidence type="ECO:0000313" key="5">
    <source>
        <dbReference type="EMBL" id="POP43803.1"/>
    </source>
</evidence>
<dbReference type="InterPro" id="IPR012341">
    <property type="entry name" value="6hp_glycosidase-like_sf"/>
</dbReference>
<comment type="caution">
    <text evidence="6">The sequence shown here is derived from an EMBL/GenBank/DDBJ whole genome shotgun (WGS) entry which is preliminary data.</text>
</comment>
<sequence length="392" mass="44623">MTVTLETLDARYNIPQPALSRSWLCEAMADVLNQLDAMLPRFTTTFPAASASKGRYPAVENVDWTEGFWTGMLWLAWEVTGDDKYRVVAERLIDSFEERLDKKIKVDTHDLGFLYQLSCVNAWKLTCNTRARGLALRAADLLYQRFNATAGVIQAWGDLSDPARQGRMIIDCNLNVPLLFWAADETGNSAYREAAVRHLAQAARYLVRDDASTFHTFYMDIENGQPLRGDTHQGFSDSSCWARGQAWGIYGFALGFHHTGDTTQPELARRLAHYFLNRLPEDYVCYWDLIFTSQDNAFRDTSAAAIAVCGLAELLNILPLTDPLRPAYHNAIKLIMRNLSTHYFASAQDGLLREGVYNFGRHMGINEPNLWGDYFYFEALVRLSRVWTPYFC</sequence>
<accession>A0A2P5GLK0</accession>
<dbReference type="InterPro" id="IPR008928">
    <property type="entry name" value="6-hairpin_glycosidase_sf"/>
</dbReference>
<dbReference type="Proteomes" id="UP000237073">
    <property type="component" value="Unassembled WGS sequence"/>
</dbReference>
<evidence type="ECO:0000256" key="3">
    <source>
        <dbReference type="PIRSR" id="PIRSR610905-1"/>
    </source>
</evidence>
<feature type="active site" description="Proton donor" evidence="3">
    <location>
        <position position="171"/>
    </location>
</feature>
<reference evidence="7 8" key="1">
    <citation type="submission" date="2018-01" db="EMBL/GenBank/DDBJ databases">
        <title>Superficieibacter electus gen. nov., sp. nov., an extended-spectrum beta-lactamase possessing member of the Enterobacteriaceae family, isolated from intensive care unit surfaces.</title>
        <authorList>
            <person name="Potter R.F."/>
            <person name="D'Souza A.W."/>
        </authorList>
    </citation>
    <scope>NUCLEOTIDE SEQUENCE [LARGE SCALE GENOMIC DNA]</scope>
    <source>
        <strain evidence="6 8">BP-1</strain>
        <strain evidence="5 7">BP-2</strain>
    </source>
</reference>
<proteinExistence type="inferred from homology"/>
<organism evidence="6 8">
    <name type="scientific">Superficieibacter electus</name>
    <dbReference type="NCBI Taxonomy" id="2022662"/>
    <lineage>
        <taxon>Bacteria</taxon>
        <taxon>Pseudomonadati</taxon>
        <taxon>Pseudomonadota</taxon>
        <taxon>Gammaproteobacteria</taxon>
        <taxon>Enterobacterales</taxon>
        <taxon>Enterobacteriaceae</taxon>
        <taxon>Superficieibacter</taxon>
    </lineage>
</organism>
<evidence type="ECO:0000256" key="4">
    <source>
        <dbReference type="PIRSR" id="PIRSR610905-2"/>
    </source>
</evidence>
<dbReference type="PANTHER" id="PTHR36845">
    <property type="entry name" value="HYDROLASE, PUTATIVE (AFU_ORTHOLOGUE AFUA_7G05090)-RELATED"/>
    <property type="match status" value="1"/>
</dbReference>
<evidence type="ECO:0000313" key="7">
    <source>
        <dbReference type="Proteomes" id="UP000237073"/>
    </source>
</evidence>
<dbReference type="InterPro" id="IPR010905">
    <property type="entry name" value="Glyco_hydro_88"/>
</dbReference>
<dbReference type="GO" id="GO:0000272">
    <property type="term" value="P:polysaccharide catabolic process"/>
    <property type="evidence" value="ECO:0007669"/>
    <property type="project" value="TreeGrafter"/>
</dbReference>
<keyword evidence="7" id="KW-1185">Reference proteome</keyword>
<feature type="active site" description="Nucleophile" evidence="3">
    <location>
        <position position="110"/>
    </location>
</feature>
<feature type="binding site" evidence="4">
    <location>
        <position position="229"/>
    </location>
    <ligand>
        <name>substrate</name>
    </ligand>
</feature>
<evidence type="ECO:0000256" key="2">
    <source>
        <dbReference type="ARBA" id="ARBA00038358"/>
    </source>
</evidence>
<dbReference type="InterPro" id="IPR052369">
    <property type="entry name" value="UG_Glycosaminoglycan_Hydrolase"/>
</dbReference>
<evidence type="ECO:0000313" key="6">
    <source>
        <dbReference type="EMBL" id="POP46143.1"/>
    </source>
</evidence>
<dbReference type="RefSeq" id="WP_103676799.1">
    <property type="nucleotide sequence ID" value="NZ_PQGD01000015.1"/>
</dbReference>
<gene>
    <name evidence="6" type="ORF">CHU32_18525</name>
    <name evidence="5" type="ORF">CHU33_14550</name>
</gene>
<dbReference type="EMBL" id="PQGE01000012">
    <property type="protein sequence ID" value="POP43803.1"/>
    <property type="molecule type" value="Genomic_DNA"/>
</dbReference>
<dbReference type="EMBL" id="PQGD01000015">
    <property type="protein sequence ID" value="POP46143.1"/>
    <property type="molecule type" value="Genomic_DNA"/>
</dbReference>